<organism evidence="1">
    <name type="scientific">sediment metagenome</name>
    <dbReference type="NCBI Taxonomy" id="749907"/>
    <lineage>
        <taxon>unclassified sequences</taxon>
        <taxon>metagenomes</taxon>
        <taxon>ecological metagenomes</taxon>
    </lineage>
</organism>
<sequence length="162" mass="19118">MTLEDTEHCKELHVQHVYQIADGNWRKIAEHICHYAALNAFNPAHFRPGYREILKETAQNLLNKPAFAVDDWATNCNMTSRNLRYIWVPQLEIGTYEAWLMGRLTIGVMCFHLANQIGTNKRERIPNEKLFKRLQANYKKRQDYFDAILFGRFGSWMKKNKA</sequence>
<dbReference type="AlphaFoldDB" id="D9PHJ7"/>
<comment type="caution">
    <text evidence="1">The sequence shown here is derived from an EMBL/GenBank/DDBJ whole genome shotgun (WGS) entry which is preliminary data.</text>
</comment>
<reference evidence="1" key="2">
    <citation type="journal article" date="2011" name="Microb. Ecol.">
        <title>Taxonomic and Functional Metagenomic Profiling of the Microbial Community in the Anoxic Sediment of a Sub-saline Shallow Lake (Laguna de Carrizo, Central Spain).</title>
        <authorList>
            <person name="Ferrer M."/>
            <person name="Guazzaroni M.E."/>
            <person name="Richter M."/>
            <person name="Garcia-Salamanca A."/>
            <person name="Yarza P."/>
            <person name="Suarez-Suarez A."/>
            <person name="Solano J."/>
            <person name="Alcaide M."/>
            <person name="van Dillewijn P."/>
            <person name="Molina-Henares M.A."/>
            <person name="Lopez-Cortes N."/>
            <person name="Al-Ramahi Y."/>
            <person name="Guerrero C."/>
            <person name="Acosta A."/>
            <person name="de Eugenio L.I."/>
            <person name="Martinez V."/>
            <person name="Marques S."/>
            <person name="Rojo F."/>
            <person name="Santero E."/>
            <person name="Genilloud O."/>
            <person name="Perez-Perez J."/>
            <person name="Rossello-Mora R."/>
            <person name="Ramos J.L."/>
        </authorList>
    </citation>
    <scope>NUCLEOTIDE SEQUENCE</scope>
</reference>
<gene>
    <name evidence="1" type="ORF">LDC_0997</name>
</gene>
<name>D9PHJ7_9ZZZZ</name>
<dbReference type="EMBL" id="ADZX01000374">
    <property type="protein sequence ID" value="EFK96965.1"/>
    <property type="molecule type" value="Genomic_DNA"/>
</dbReference>
<accession>D9PHJ7</accession>
<evidence type="ECO:0000313" key="1">
    <source>
        <dbReference type="EMBL" id="EFK96965.1"/>
    </source>
</evidence>
<protein>
    <submittedName>
        <fullName evidence="1">Uncharacterized protein</fullName>
    </submittedName>
</protein>
<proteinExistence type="predicted"/>
<reference evidence="1" key="1">
    <citation type="submission" date="2010-07" db="EMBL/GenBank/DDBJ databases">
        <authorList>
            <consortium name="CONSOLIDER consortium CSD2007-00005"/>
            <person name="Guazzaroni M.-E."/>
            <person name="Richter M."/>
            <person name="Garcia-Salamanca A."/>
            <person name="Yarza P."/>
            <person name="Ferrer M."/>
        </authorList>
    </citation>
    <scope>NUCLEOTIDE SEQUENCE</scope>
</reference>